<dbReference type="Gene3D" id="1.20.1280.50">
    <property type="match status" value="1"/>
</dbReference>
<dbReference type="EMBL" id="BT147506">
    <property type="protein sequence ID" value="AFK47300.1"/>
    <property type="molecule type" value="mRNA"/>
</dbReference>
<dbReference type="PROSITE" id="PS50181">
    <property type="entry name" value="FBOX"/>
    <property type="match status" value="1"/>
</dbReference>
<accession>I3T458</accession>
<protein>
    <recommendedName>
        <fullName evidence="1">F-box domain-containing protein</fullName>
    </recommendedName>
</protein>
<evidence type="ECO:0000259" key="1">
    <source>
        <dbReference type="PROSITE" id="PS50181"/>
    </source>
</evidence>
<dbReference type="AlphaFoldDB" id="I3T458"/>
<dbReference type="InterPro" id="IPR001810">
    <property type="entry name" value="F-box_dom"/>
</dbReference>
<organism evidence="2">
    <name type="scientific">Lotus japonicus</name>
    <name type="common">Lotus corniculatus var. japonicus</name>
    <dbReference type="NCBI Taxonomy" id="34305"/>
    <lineage>
        <taxon>Eukaryota</taxon>
        <taxon>Viridiplantae</taxon>
        <taxon>Streptophyta</taxon>
        <taxon>Embryophyta</taxon>
        <taxon>Tracheophyta</taxon>
        <taxon>Spermatophyta</taxon>
        <taxon>Magnoliopsida</taxon>
        <taxon>eudicotyledons</taxon>
        <taxon>Gunneridae</taxon>
        <taxon>Pentapetalae</taxon>
        <taxon>rosids</taxon>
        <taxon>fabids</taxon>
        <taxon>Fabales</taxon>
        <taxon>Fabaceae</taxon>
        <taxon>Papilionoideae</taxon>
        <taxon>50 kb inversion clade</taxon>
        <taxon>NPAAA clade</taxon>
        <taxon>Hologalegina</taxon>
        <taxon>robinioid clade</taxon>
        <taxon>Loteae</taxon>
        <taxon>Lotus</taxon>
    </lineage>
</organism>
<dbReference type="PANTHER" id="PTHR32278:SF111">
    <property type="entry name" value="F-BOX PROTEIN PP2-B12-RELATED"/>
    <property type="match status" value="1"/>
</dbReference>
<dbReference type="Pfam" id="PF14299">
    <property type="entry name" value="PP2"/>
    <property type="match status" value="1"/>
</dbReference>
<dbReference type="Pfam" id="PF12937">
    <property type="entry name" value="F-box-like"/>
    <property type="match status" value="1"/>
</dbReference>
<evidence type="ECO:0000313" key="2">
    <source>
        <dbReference type="EMBL" id="AFK47300.1"/>
    </source>
</evidence>
<dbReference type="CDD" id="cd22162">
    <property type="entry name" value="F-box_AtSKIP3-like"/>
    <property type="match status" value="1"/>
</dbReference>
<dbReference type="SMART" id="SM00256">
    <property type="entry name" value="FBOX"/>
    <property type="match status" value="1"/>
</dbReference>
<sequence length="238" mass="26637">MVVFENLPEGCIANILSLTSPLDVGRLALVSSAFRSAADSDAVWDRFLPDDFNSIISHSSSTAAADSSSSFKSKKDLYLSLSHNPLIIGDGKKSFQLVNGKKCYMLSARALSIVWGDTPRYWRWISLPEARFSEVAELVSVCWLEIRGWINTKMLSPETMYGAYLVFKPSGGAYGFEFQSVEVSVGFAGGNAQRRDVYFDAERERRLRYQIVAGRALPGFSTDSPESPWNRPRRHHHK</sequence>
<dbReference type="InterPro" id="IPR025886">
    <property type="entry name" value="PP2-like"/>
</dbReference>
<proteinExistence type="evidence at transcript level"/>
<name>I3T458_LOTJA</name>
<feature type="domain" description="F-box" evidence="1">
    <location>
        <begin position="1"/>
        <end position="47"/>
    </location>
</feature>
<dbReference type="PANTHER" id="PTHR32278">
    <property type="entry name" value="F-BOX DOMAIN-CONTAINING PROTEIN"/>
    <property type="match status" value="1"/>
</dbReference>
<dbReference type="SUPFAM" id="SSF81383">
    <property type="entry name" value="F-box domain"/>
    <property type="match status" value="1"/>
</dbReference>
<dbReference type="InterPro" id="IPR036047">
    <property type="entry name" value="F-box-like_dom_sf"/>
</dbReference>
<reference evidence="2" key="1">
    <citation type="submission" date="2012-05" db="EMBL/GenBank/DDBJ databases">
        <authorList>
            <person name="Krishnakumar V."/>
            <person name="Cheung F."/>
            <person name="Xiao Y."/>
            <person name="Chan A."/>
            <person name="Moskal W.A."/>
            <person name="Town C.D."/>
        </authorList>
    </citation>
    <scope>NUCLEOTIDE SEQUENCE</scope>
</reference>